<organism evidence="2 3">
    <name type="scientific">Triticum urartu</name>
    <name type="common">Red wild einkorn</name>
    <name type="synonym">Crithodium urartu</name>
    <dbReference type="NCBI Taxonomy" id="4572"/>
    <lineage>
        <taxon>Eukaryota</taxon>
        <taxon>Viridiplantae</taxon>
        <taxon>Streptophyta</taxon>
        <taxon>Embryophyta</taxon>
        <taxon>Tracheophyta</taxon>
        <taxon>Spermatophyta</taxon>
        <taxon>Magnoliopsida</taxon>
        <taxon>Liliopsida</taxon>
        <taxon>Poales</taxon>
        <taxon>Poaceae</taxon>
        <taxon>BOP clade</taxon>
        <taxon>Pooideae</taxon>
        <taxon>Triticodae</taxon>
        <taxon>Triticeae</taxon>
        <taxon>Triticinae</taxon>
        <taxon>Triticum</taxon>
    </lineage>
</organism>
<reference evidence="2" key="3">
    <citation type="submission" date="2022-06" db="UniProtKB">
        <authorList>
            <consortium name="EnsemblPlants"/>
        </authorList>
    </citation>
    <scope>IDENTIFICATION</scope>
</reference>
<dbReference type="InterPro" id="IPR015422">
    <property type="entry name" value="PyrdxlP-dep_Trfase_small"/>
</dbReference>
<evidence type="ECO:0000313" key="3">
    <source>
        <dbReference type="Proteomes" id="UP000015106"/>
    </source>
</evidence>
<protein>
    <recommendedName>
        <fullName evidence="1">Aminotransferase class I/classII large domain-containing protein</fullName>
    </recommendedName>
</protein>
<sequence>MQAANTDISALVEFEKNSPHRFEFFMGSVGDQPVSARTALAYMKSGGHVSHALSVYNCQLRQPNQVKKLTEILKDGFHEVSRSLDLSFADDSTAHEKITFLVYLASFLNATKPNPCQPPAGCLNFRKLVAEFMKSYHHIPLNPDNFVVFPSRAVAVENYLRLFSPALAIVDEHLTRHLPMQWLGYSEIEGRIDCNNAEGVITVIEAPRQSDLLTELVRKLKPQVVVTSIAQFEAITSAAFSNILSATEDVGCRLFLDISENLEWSCLPSSNGVLKYLIGNTLPSHAAILWGLVKNQVYSDLEVAFAISEDASVCKALSQTIELLEGQTSVISQHYYGSLFHELLAFQIGDRHKHAHQVRQATEKVPEKMIQFSNSAMSTLKEAEFFTPDSKDSSVIHMDLDRSFLPVPSPLSASILESFARRNIMDFETDVRSSIEQLVGNNYGFPGDSCPDVTFNNRSCGFSKEIIYGSTCLTLFNKLVLCCMREQGAFLFPMGTNGHYVSAAKFMNAKTLTIPTNVGSGFKIEPTALRAALDDAYENENVYWPWVYISGHTVNPSGSLYSDDEIKDLLSVCAEHGARVVIDTPFSGLEFQTGDGWSLWNLDSFSYNIASCLALSVFMLGELSLQLTMSGFDFGFMIYIDPSLIKHMLTSLSQPHRTLKYTFRKLLCLKNKRDQRFSDLIEEQKETLKHRADKLTKTLESCGWDVVGCHGGISMLAKPTAYIGKSFKIDTFEGELDGCNIREALLRSTGLCISSSKWTGIPDYCRFSFALESSEFDQAMDCITRFRELVLGDNAQMNVNSS</sequence>
<accession>A0A8R7UYL2</accession>
<dbReference type="Gramene" id="TuG1812G0700000928.01.T01">
    <property type="protein sequence ID" value="TuG1812G0700000928.01.T01"/>
    <property type="gene ID" value="TuG1812G0700000928.01"/>
</dbReference>
<dbReference type="Gene3D" id="3.40.640.10">
    <property type="entry name" value="Type I PLP-dependent aspartate aminotransferase-like (Major domain)"/>
    <property type="match status" value="1"/>
</dbReference>
<feature type="domain" description="Aminotransferase class I/classII large" evidence="1">
    <location>
        <begin position="466"/>
        <end position="781"/>
    </location>
</feature>
<reference evidence="3" key="1">
    <citation type="journal article" date="2013" name="Nature">
        <title>Draft genome of the wheat A-genome progenitor Triticum urartu.</title>
        <authorList>
            <person name="Ling H.Q."/>
            <person name="Zhao S."/>
            <person name="Liu D."/>
            <person name="Wang J."/>
            <person name="Sun H."/>
            <person name="Zhang C."/>
            <person name="Fan H."/>
            <person name="Li D."/>
            <person name="Dong L."/>
            <person name="Tao Y."/>
            <person name="Gao C."/>
            <person name="Wu H."/>
            <person name="Li Y."/>
            <person name="Cui Y."/>
            <person name="Guo X."/>
            <person name="Zheng S."/>
            <person name="Wang B."/>
            <person name="Yu K."/>
            <person name="Liang Q."/>
            <person name="Yang W."/>
            <person name="Lou X."/>
            <person name="Chen J."/>
            <person name="Feng M."/>
            <person name="Jian J."/>
            <person name="Zhang X."/>
            <person name="Luo G."/>
            <person name="Jiang Y."/>
            <person name="Liu J."/>
            <person name="Wang Z."/>
            <person name="Sha Y."/>
            <person name="Zhang B."/>
            <person name="Wu H."/>
            <person name="Tang D."/>
            <person name="Shen Q."/>
            <person name="Xue P."/>
            <person name="Zou S."/>
            <person name="Wang X."/>
            <person name="Liu X."/>
            <person name="Wang F."/>
            <person name="Yang Y."/>
            <person name="An X."/>
            <person name="Dong Z."/>
            <person name="Zhang K."/>
            <person name="Zhang X."/>
            <person name="Luo M.C."/>
            <person name="Dvorak J."/>
            <person name="Tong Y."/>
            <person name="Wang J."/>
            <person name="Yang H."/>
            <person name="Li Z."/>
            <person name="Wang D."/>
            <person name="Zhang A."/>
            <person name="Wang J."/>
        </authorList>
    </citation>
    <scope>NUCLEOTIDE SEQUENCE</scope>
    <source>
        <strain evidence="3">cv. G1812</strain>
    </source>
</reference>
<dbReference type="AlphaFoldDB" id="A0A8R7UYL2"/>
<dbReference type="Pfam" id="PF00155">
    <property type="entry name" value="Aminotran_1_2"/>
    <property type="match status" value="1"/>
</dbReference>
<dbReference type="PANTHER" id="PTHR47087:SF2">
    <property type="entry name" value="AMINOTRANSFERASE CLASS I_CLASSII DOMAIN-CONTAINING PROTEIN"/>
    <property type="match status" value="1"/>
</dbReference>
<dbReference type="InterPro" id="IPR015424">
    <property type="entry name" value="PyrdxlP-dep_Trfase"/>
</dbReference>
<dbReference type="EnsemblPlants" id="TuG1812G0700000928.01.T01">
    <property type="protein sequence ID" value="TuG1812G0700000928.01.T01"/>
    <property type="gene ID" value="TuG1812G0700000928.01"/>
</dbReference>
<dbReference type="PANTHER" id="PTHR47087">
    <property type="entry name" value="METHIONINE S-METHYLTRANSFERASE"/>
    <property type="match status" value="1"/>
</dbReference>
<keyword evidence="3" id="KW-1185">Reference proteome</keyword>
<proteinExistence type="predicted"/>
<dbReference type="SUPFAM" id="SSF53383">
    <property type="entry name" value="PLP-dependent transferases"/>
    <property type="match status" value="1"/>
</dbReference>
<name>A0A8R7UYL2_TRIUA</name>
<dbReference type="InterPro" id="IPR004839">
    <property type="entry name" value="Aminotransferase_I/II_large"/>
</dbReference>
<dbReference type="GO" id="GO:0030170">
    <property type="term" value="F:pyridoxal phosphate binding"/>
    <property type="evidence" value="ECO:0007669"/>
    <property type="project" value="InterPro"/>
</dbReference>
<evidence type="ECO:0000313" key="2">
    <source>
        <dbReference type="EnsemblPlants" id="TuG1812G0700000928.01.T01"/>
    </source>
</evidence>
<reference evidence="2" key="2">
    <citation type="submission" date="2018-03" db="EMBL/GenBank/DDBJ databases">
        <title>The Triticum urartu genome reveals the dynamic nature of wheat genome evolution.</title>
        <authorList>
            <person name="Ling H."/>
            <person name="Ma B."/>
            <person name="Shi X."/>
            <person name="Liu H."/>
            <person name="Dong L."/>
            <person name="Sun H."/>
            <person name="Cao Y."/>
            <person name="Gao Q."/>
            <person name="Zheng S."/>
            <person name="Li Y."/>
            <person name="Yu Y."/>
            <person name="Du H."/>
            <person name="Qi M."/>
            <person name="Li Y."/>
            <person name="Yu H."/>
            <person name="Cui Y."/>
            <person name="Wang N."/>
            <person name="Chen C."/>
            <person name="Wu H."/>
            <person name="Zhao Y."/>
            <person name="Zhang J."/>
            <person name="Li Y."/>
            <person name="Zhou W."/>
            <person name="Zhang B."/>
            <person name="Hu W."/>
            <person name="Eijk M."/>
            <person name="Tang J."/>
            <person name="Witsenboer H."/>
            <person name="Zhao S."/>
            <person name="Li Z."/>
            <person name="Zhang A."/>
            <person name="Wang D."/>
            <person name="Liang C."/>
        </authorList>
    </citation>
    <scope>NUCLEOTIDE SEQUENCE [LARGE SCALE GENOMIC DNA]</scope>
    <source>
        <strain evidence="2">cv. G1812</strain>
    </source>
</reference>
<evidence type="ECO:0000259" key="1">
    <source>
        <dbReference type="Pfam" id="PF00155"/>
    </source>
</evidence>
<dbReference type="Gene3D" id="3.90.1150.10">
    <property type="entry name" value="Aspartate Aminotransferase, domain 1"/>
    <property type="match status" value="1"/>
</dbReference>
<dbReference type="Proteomes" id="UP000015106">
    <property type="component" value="Chromosome 7"/>
</dbReference>
<dbReference type="InterPro" id="IPR015421">
    <property type="entry name" value="PyrdxlP-dep_Trfase_major"/>
</dbReference>